<evidence type="ECO:0000313" key="1">
    <source>
        <dbReference type="EMBL" id="PZX38179.1"/>
    </source>
</evidence>
<gene>
    <name evidence="1" type="ORF">LX97_02760</name>
</gene>
<comment type="caution">
    <text evidence="1">The sequence shown here is derived from an EMBL/GenBank/DDBJ whole genome shotgun (WGS) entry which is preliminary data.</text>
</comment>
<dbReference type="InterPro" id="IPR011006">
    <property type="entry name" value="CheY-like_superfamily"/>
</dbReference>
<dbReference type="Proteomes" id="UP000248584">
    <property type="component" value="Unassembled WGS sequence"/>
</dbReference>
<name>A0ABX5PVG2_9FLAO</name>
<dbReference type="EMBL" id="QKZR01000005">
    <property type="protein sequence ID" value="PZX38179.1"/>
    <property type="molecule type" value="Genomic_DNA"/>
</dbReference>
<reference evidence="1 2" key="1">
    <citation type="submission" date="2018-06" db="EMBL/GenBank/DDBJ databases">
        <title>Genomic Encyclopedia of Archaeal and Bacterial Type Strains, Phase II (KMG-II): from individual species to whole genera.</title>
        <authorList>
            <person name="Goeker M."/>
        </authorList>
    </citation>
    <scope>NUCLEOTIDE SEQUENCE [LARGE SCALE GENOMIC DNA]</scope>
    <source>
        <strain evidence="1 2">DSM 17205</strain>
    </source>
</reference>
<evidence type="ECO:0000313" key="2">
    <source>
        <dbReference type="Proteomes" id="UP000248584"/>
    </source>
</evidence>
<protein>
    <submittedName>
        <fullName evidence="1">Response regulator receiver domain-containing protein</fullName>
    </submittedName>
</protein>
<keyword evidence="2" id="KW-1185">Reference proteome</keyword>
<proteinExistence type="predicted"/>
<accession>A0ABX5PVG2</accession>
<dbReference type="SUPFAM" id="SSF52172">
    <property type="entry name" value="CheY-like"/>
    <property type="match status" value="1"/>
</dbReference>
<dbReference type="RefSeq" id="WP_015363925.1">
    <property type="nucleotide sequence ID" value="NZ_QKZR01000005.1"/>
</dbReference>
<dbReference type="Gene3D" id="3.40.50.2300">
    <property type="match status" value="1"/>
</dbReference>
<organism evidence="1 2">
    <name type="scientific">Nonlabens dokdonensis</name>
    <dbReference type="NCBI Taxonomy" id="328515"/>
    <lineage>
        <taxon>Bacteria</taxon>
        <taxon>Pseudomonadati</taxon>
        <taxon>Bacteroidota</taxon>
        <taxon>Flavobacteriia</taxon>
        <taxon>Flavobacteriales</taxon>
        <taxon>Flavobacteriaceae</taxon>
        <taxon>Nonlabens</taxon>
    </lineage>
</organism>
<sequence length="302" mass="35448">MKIDYKVIWIDDKFEEEESPFTDIKDYLVDYLKTEHYFQVDIKTFENVENFKKAVLKDNFDLIITDYHLNDGKLGSEVIDFIRRENNIATEIFFYSAKQDLGVDTKLINNNRVTFYTLTGNSYRDLRSEIKNLIDLTLRKFNHIVAMRGMIMHETSNLDEKTLDIVGKYFERKTDQDIIDALFGEIISFHKRKLGEAENFKKNSRLDKIIGDPVSFSAFQRANTLSNIIDKEGLVNFIADYKKEILLVRNQFAHAILDEEKQVFRTKKGEEFNEDLCKKIRKDINIHIDNINDLSSQLKANA</sequence>